<dbReference type="Proteomes" id="UP001230156">
    <property type="component" value="Unassembled WGS sequence"/>
</dbReference>
<accession>A0ABU0YPT6</accession>
<dbReference type="SUPFAM" id="SSF63829">
    <property type="entry name" value="Calcium-dependent phosphotriesterase"/>
    <property type="match status" value="1"/>
</dbReference>
<name>A0ABU0YPT6_9PROT</name>
<evidence type="ECO:0008006" key="3">
    <source>
        <dbReference type="Google" id="ProtNLM"/>
    </source>
</evidence>
<dbReference type="Gene3D" id="2.120.10.30">
    <property type="entry name" value="TolB, C-terminal domain"/>
    <property type="match status" value="1"/>
</dbReference>
<evidence type="ECO:0000313" key="2">
    <source>
        <dbReference type="Proteomes" id="UP001230156"/>
    </source>
</evidence>
<dbReference type="EMBL" id="JAUYVI010000005">
    <property type="protein sequence ID" value="MDQ7249737.1"/>
    <property type="molecule type" value="Genomic_DNA"/>
</dbReference>
<gene>
    <name evidence="1" type="ORF">Q8A70_18755</name>
</gene>
<evidence type="ECO:0000313" key="1">
    <source>
        <dbReference type="EMBL" id="MDQ7249737.1"/>
    </source>
</evidence>
<dbReference type="RefSeq" id="WP_379958019.1">
    <property type="nucleotide sequence ID" value="NZ_JAUYVI010000005.1"/>
</dbReference>
<dbReference type="InterPro" id="IPR011042">
    <property type="entry name" value="6-blade_b-propeller_TolB-like"/>
</dbReference>
<organism evidence="1 2">
    <name type="scientific">Dongia sedimenti</name>
    <dbReference type="NCBI Taxonomy" id="3064282"/>
    <lineage>
        <taxon>Bacteria</taxon>
        <taxon>Pseudomonadati</taxon>
        <taxon>Pseudomonadota</taxon>
        <taxon>Alphaproteobacteria</taxon>
        <taxon>Rhodospirillales</taxon>
        <taxon>Dongiaceae</taxon>
        <taxon>Dongia</taxon>
    </lineage>
</organism>
<sequence length="365" mass="39309">MIGGLARLLPWMRPAATVPSMDGALRPNRELDDAVLLAECAGPDNLVWQDDHVLFSSGKRVLLLDSLHQEGAEPEEILHFDSAITALAAAEDGSLAVALGAAGIVIVGGTHDGRAITTLGGKKLIAPTALGFADPDTLFVCVGSDLHGAADWQRDLLERRSAGSVWRVPLAGGEPVCLAAHLGWPNGLLLHDGRVAVSEAWRHRLLDFPARERGAPGVLLDDLPGYPGRLSHAPDGGAWLAVFAPRTQLVEFVLREDRYRRWMMQTIEPAHWIAPTLRAGRSYKEPMQGGAVKTLGIFKPWAPSRSYGLAVRLDRDFIPTTSLHSRADGKRHGVTSCLEIRGELIAACKGDDALVMADLAREPEA</sequence>
<comment type="caution">
    <text evidence="1">The sequence shown here is derived from an EMBL/GenBank/DDBJ whole genome shotgun (WGS) entry which is preliminary data.</text>
</comment>
<reference evidence="2" key="1">
    <citation type="submission" date="2023-08" db="EMBL/GenBank/DDBJ databases">
        <title>Rhodospirillaceae gen. nov., a novel taxon isolated from the Yangtze River Yuezi River estuary sludge.</title>
        <authorList>
            <person name="Ruan L."/>
        </authorList>
    </citation>
    <scope>NUCLEOTIDE SEQUENCE [LARGE SCALE GENOMIC DNA]</scope>
    <source>
        <strain evidence="2">R-7</strain>
    </source>
</reference>
<keyword evidence="2" id="KW-1185">Reference proteome</keyword>
<proteinExistence type="predicted"/>
<protein>
    <recommendedName>
        <fullName evidence="3">Strictosidine synthase</fullName>
    </recommendedName>
</protein>